<keyword evidence="3" id="KW-1185">Reference proteome</keyword>
<sequence>MQPTLWANIYWDSAWLYAVQEQAHSALCTRQLSDHSCLALNFGEKPIHEGDISLTTVRLEILQKAFAPGTQSPSVGSSNKSGLFPKQLHLDEDKGGSAVGNAGTSPRGSAVETASQSGDDNQDAVDSRNQ</sequence>
<dbReference type="Proteomes" id="UP000398389">
    <property type="component" value="Unassembled WGS sequence"/>
</dbReference>
<gene>
    <name evidence="2" type="ORF">SAPINGB_P004300</name>
</gene>
<dbReference type="OrthoDB" id="4363844at2759"/>
<dbReference type="EMBL" id="CABVLU010000003">
    <property type="protein sequence ID" value="VVT54863.1"/>
    <property type="molecule type" value="Genomic_DNA"/>
</dbReference>
<feature type="compositionally biased region" description="Polar residues" evidence="1">
    <location>
        <begin position="69"/>
        <end position="81"/>
    </location>
</feature>
<evidence type="ECO:0000256" key="1">
    <source>
        <dbReference type="SAM" id="MobiDB-lite"/>
    </source>
</evidence>
<proteinExistence type="predicted"/>
<reference evidence="2 3" key="1">
    <citation type="submission" date="2019-09" db="EMBL/GenBank/DDBJ databases">
        <authorList>
            <person name="Brejova B."/>
        </authorList>
    </citation>
    <scope>NUCLEOTIDE SEQUENCE [LARGE SCALE GENOMIC DNA]</scope>
</reference>
<evidence type="ECO:0000313" key="3">
    <source>
        <dbReference type="Proteomes" id="UP000398389"/>
    </source>
</evidence>
<name>A0A5E8BTR8_9ASCO</name>
<dbReference type="GeneID" id="43583115"/>
<feature type="region of interest" description="Disordered" evidence="1">
    <location>
        <begin position="68"/>
        <end position="130"/>
    </location>
</feature>
<dbReference type="AlphaFoldDB" id="A0A5E8BTR8"/>
<evidence type="ECO:0000313" key="2">
    <source>
        <dbReference type="EMBL" id="VVT54863.1"/>
    </source>
</evidence>
<accession>A0A5E8BTR8</accession>
<feature type="compositionally biased region" description="Polar residues" evidence="1">
    <location>
        <begin position="102"/>
        <end position="119"/>
    </location>
</feature>
<organism evidence="2 3">
    <name type="scientific">Magnusiomyces paraingens</name>
    <dbReference type="NCBI Taxonomy" id="2606893"/>
    <lineage>
        <taxon>Eukaryota</taxon>
        <taxon>Fungi</taxon>
        <taxon>Dikarya</taxon>
        <taxon>Ascomycota</taxon>
        <taxon>Saccharomycotina</taxon>
        <taxon>Dipodascomycetes</taxon>
        <taxon>Dipodascales</taxon>
        <taxon>Dipodascaceae</taxon>
        <taxon>Magnusiomyces</taxon>
    </lineage>
</organism>
<protein>
    <submittedName>
        <fullName evidence="2">Uncharacterized protein</fullName>
    </submittedName>
</protein>
<dbReference type="RefSeq" id="XP_031854906.1">
    <property type="nucleotide sequence ID" value="XM_031999015.1"/>
</dbReference>